<dbReference type="EMBL" id="MF996376">
    <property type="protein sequence ID" value="ATN93844.1"/>
    <property type="molecule type" value="Genomic_DNA"/>
</dbReference>
<protein>
    <recommendedName>
        <fullName evidence="1">BSD domain-containing protein</fullName>
    </recommendedName>
</protein>
<reference evidence="2 3" key="1">
    <citation type="submission" date="2017-09" db="EMBL/GenBank/DDBJ databases">
        <title>Complete genome sequence analysis of the novel Escherichia coli phage SRT8.</title>
        <authorList>
            <person name="Fan X."/>
            <person name="Zhao K."/>
            <person name="Song S."/>
            <person name="Zhao Z."/>
        </authorList>
    </citation>
    <scope>NUCLEOTIDE SEQUENCE [LARGE SCALE GENOMIC DNA]</scope>
</reference>
<name>A0A2D1GPC6_9CAUD</name>
<sequence>MEQDNFWTRYFTALYAGLNREFCLKVAYKEMSLDEALGDMNMDDESEFDPNFVMTAEDNSIPGKDYIPW</sequence>
<dbReference type="RefSeq" id="YP_009615469.1">
    <property type="nucleotide sequence ID" value="NC_042043.1"/>
</dbReference>
<evidence type="ECO:0000313" key="3">
    <source>
        <dbReference type="Proteomes" id="UP000228763"/>
    </source>
</evidence>
<dbReference type="PROSITE" id="PS50858">
    <property type="entry name" value="BSD"/>
    <property type="match status" value="1"/>
</dbReference>
<dbReference type="Proteomes" id="UP000228763">
    <property type="component" value="Segment"/>
</dbReference>
<organism evidence="2 3">
    <name type="scientific">Escherichia phage SRT8</name>
    <dbReference type="NCBI Taxonomy" id="2496545"/>
    <lineage>
        <taxon>Viruses</taxon>
        <taxon>Duplodnaviria</taxon>
        <taxon>Heunggongvirae</taxon>
        <taxon>Uroviricota</taxon>
        <taxon>Caudoviricetes</taxon>
        <taxon>Drexlerviridae</taxon>
        <taxon>Tunavirinae</taxon>
        <taxon>Sertoctavirus</taxon>
        <taxon>Sertoctavirus SRT8</taxon>
    </lineage>
</organism>
<dbReference type="KEGG" id="vg:40091931"/>
<evidence type="ECO:0000313" key="2">
    <source>
        <dbReference type="EMBL" id="ATN93844.1"/>
    </source>
</evidence>
<evidence type="ECO:0000259" key="1">
    <source>
        <dbReference type="PROSITE" id="PS50858"/>
    </source>
</evidence>
<dbReference type="GeneID" id="40091931"/>
<proteinExistence type="predicted"/>
<keyword evidence="3" id="KW-1185">Reference proteome</keyword>
<feature type="domain" description="BSD" evidence="1">
    <location>
        <begin position="1"/>
        <end position="18"/>
    </location>
</feature>
<accession>A0A2D1GPC6</accession>
<dbReference type="InterPro" id="IPR005607">
    <property type="entry name" value="BSD_dom"/>
</dbReference>